<protein>
    <recommendedName>
        <fullName evidence="4">SnoaL-like domain-containing protein</fullName>
    </recommendedName>
</protein>
<dbReference type="RefSeq" id="WP_062469511.1">
    <property type="nucleotide sequence ID" value="NZ_BBYN01000013.1"/>
</dbReference>
<keyword evidence="1" id="KW-0732">Signal</keyword>
<dbReference type="AlphaFoldDB" id="A0A1S6IR24"/>
<dbReference type="Proteomes" id="UP000188993">
    <property type="component" value="Chromosome"/>
</dbReference>
<dbReference type="PROSITE" id="PS51257">
    <property type="entry name" value="PROKAR_LIPOPROTEIN"/>
    <property type="match status" value="1"/>
</dbReference>
<accession>A0A1S6IR24</accession>
<evidence type="ECO:0000313" key="2">
    <source>
        <dbReference type="EMBL" id="AQS53996.1"/>
    </source>
</evidence>
<name>A0A1S6IR24_9LACT</name>
<keyword evidence="3" id="KW-1185">Reference proteome</keyword>
<organism evidence="2 3">
    <name type="scientific">Jeotgalibaca dankookensis</name>
    <dbReference type="NCBI Taxonomy" id="708126"/>
    <lineage>
        <taxon>Bacteria</taxon>
        <taxon>Bacillati</taxon>
        <taxon>Bacillota</taxon>
        <taxon>Bacilli</taxon>
        <taxon>Lactobacillales</taxon>
        <taxon>Carnobacteriaceae</taxon>
        <taxon>Jeotgalibaca</taxon>
    </lineage>
</organism>
<evidence type="ECO:0000256" key="1">
    <source>
        <dbReference type="SAM" id="SignalP"/>
    </source>
</evidence>
<sequence>MKKIYLLSILVLFLTACNSIPTYQNPAEVAYSIEGEIENQSEVEAAIHVIEDNLNYATKEDMEGYLSTIVASGREETQNELAPIFETYDLEHTVLSAEVLEQEENRLLIRTEQQTVMLDAVEGAEPYRSHIAEANHELVKENGDWKIKETIMTDTTFIN</sequence>
<gene>
    <name evidence="2" type="ORF">BW727_101630</name>
</gene>
<dbReference type="KEGG" id="jda:BW727_101630"/>
<dbReference type="STRING" id="708126.BW727_101630"/>
<proteinExistence type="predicted"/>
<evidence type="ECO:0008006" key="4">
    <source>
        <dbReference type="Google" id="ProtNLM"/>
    </source>
</evidence>
<feature type="signal peptide" evidence="1">
    <location>
        <begin position="1"/>
        <end position="18"/>
    </location>
</feature>
<evidence type="ECO:0000313" key="3">
    <source>
        <dbReference type="Proteomes" id="UP000188993"/>
    </source>
</evidence>
<reference evidence="2 3" key="1">
    <citation type="journal article" date="2014" name="Int. J. Syst. Evol. Microbiol.">
        <title>Jeotgalibaca dankookensis gen. nov., sp. nov., a member of the family Carnobacteriaceae, isolated from seujeot (Korean traditional food).</title>
        <authorList>
            <person name="Lee D.G."/>
            <person name="Trujillo M.E."/>
            <person name="Kang H."/>
            <person name="Ahn T.Y."/>
        </authorList>
    </citation>
    <scope>NUCLEOTIDE SEQUENCE [LARGE SCALE GENOMIC DNA]</scope>
    <source>
        <strain evidence="2 3">EX-07</strain>
    </source>
</reference>
<dbReference type="OrthoDB" id="2186514at2"/>
<dbReference type="EMBL" id="CP019728">
    <property type="protein sequence ID" value="AQS53996.1"/>
    <property type="molecule type" value="Genomic_DNA"/>
</dbReference>
<feature type="chain" id="PRO_5039289551" description="SnoaL-like domain-containing protein" evidence="1">
    <location>
        <begin position="19"/>
        <end position="159"/>
    </location>
</feature>